<reference evidence="2 3" key="1">
    <citation type="journal article" date="2020" name="BMC Genomics">
        <title>Intraspecific diversification of the crop wild relative Brassica cretica Lam. using demographic model selection.</title>
        <authorList>
            <person name="Kioukis A."/>
            <person name="Michalopoulou V.A."/>
            <person name="Briers L."/>
            <person name="Pirintsos S."/>
            <person name="Studholme D.J."/>
            <person name="Pavlidis P."/>
            <person name="Sarris P.F."/>
        </authorList>
    </citation>
    <scope>NUCLEOTIDE SEQUENCE [LARGE SCALE GENOMIC DNA]</scope>
    <source>
        <strain evidence="3">cv. PFS-1207/04</strain>
    </source>
</reference>
<sequence length="278" mass="31786">DAITPPVTKFLFATKSWARSYPASPEHATAKIHVLWDMNDCPIPEGYDARQVRPSIERAFKEQGYSGPVSITAYADQKETPVHHLLALSSSGVDFAHTLPWVHYSRMITDFEIWTRDNPAPASVMIISDEVASSKSRSKIICLKLQKFNYNCFLAYSVRPSETPLLVTSAEWLWESLLAGVCSLIFHYINHQTDYYAELFVFLSQFQRQEDTFFTSAVKVKELLHLPECFVANCVFVIAKALMLSISISQVNNIERRYAHHPLYHRLSLTIRATTYLF</sequence>
<feature type="non-terminal residue" evidence="2">
    <location>
        <position position="1"/>
    </location>
</feature>
<keyword evidence="3" id="KW-1185">Reference proteome</keyword>
<dbReference type="Pfam" id="PF01936">
    <property type="entry name" value="NYN"/>
    <property type="match status" value="1"/>
</dbReference>
<dbReference type="Proteomes" id="UP000266723">
    <property type="component" value="Unassembled WGS sequence"/>
</dbReference>
<accession>A0ABQ7E3A7</accession>
<feature type="domain" description="NYN" evidence="1">
    <location>
        <begin position="31"/>
        <end position="130"/>
    </location>
</feature>
<dbReference type="PANTHER" id="PTHR14379:SF35">
    <property type="entry name" value="NYN DOMAIN-CONTAINING PROTEIN"/>
    <property type="match status" value="1"/>
</dbReference>
<dbReference type="EMBL" id="QGKV02000299">
    <property type="protein sequence ID" value="KAF3591689.1"/>
    <property type="molecule type" value="Genomic_DNA"/>
</dbReference>
<proteinExistence type="predicted"/>
<organism evidence="2 3">
    <name type="scientific">Brassica cretica</name>
    <name type="common">Mustard</name>
    <dbReference type="NCBI Taxonomy" id="69181"/>
    <lineage>
        <taxon>Eukaryota</taxon>
        <taxon>Viridiplantae</taxon>
        <taxon>Streptophyta</taxon>
        <taxon>Embryophyta</taxon>
        <taxon>Tracheophyta</taxon>
        <taxon>Spermatophyta</taxon>
        <taxon>Magnoliopsida</taxon>
        <taxon>eudicotyledons</taxon>
        <taxon>Gunneridae</taxon>
        <taxon>Pentapetalae</taxon>
        <taxon>rosids</taxon>
        <taxon>malvids</taxon>
        <taxon>Brassicales</taxon>
        <taxon>Brassicaceae</taxon>
        <taxon>Brassiceae</taxon>
        <taxon>Brassica</taxon>
    </lineage>
</organism>
<dbReference type="InterPro" id="IPR021139">
    <property type="entry name" value="NYN"/>
</dbReference>
<name>A0ABQ7E3A7_BRACR</name>
<dbReference type="CDD" id="cd10910">
    <property type="entry name" value="PIN_limkain_b1_N_like"/>
    <property type="match status" value="1"/>
</dbReference>
<comment type="caution">
    <text evidence="2">The sequence shown here is derived from an EMBL/GenBank/DDBJ whole genome shotgun (WGS) entry which is preliminary data.</text>
</comment>
<evidence type="ECO:0000313" key="2">
    <source>
        <dbReference type="EMBL" id="KAF3591689.1"/>
    </source>
</evidence>
<evidence type="ECO:0000313" key="3">
    <source>
        <dbReference type="Proteomes" id="UP000266723"/>
    </source>
</evidence>
<evidence type="ECO:0000259" key="1">
    <source>
        <dbReference type="Pfam" id="PF01936"/>
    </source>
</evidence>
<dbReference type="InterPro" id="IPR024768">
    <property type="entry name" value="Marf1"/>
</dbReference>
<gene>
    <name evidence="2" type="ORF">DY000_02026796</name>
</gene>
<dbReference type="PANTHER" id="PTHR14379">
    <property type="entry name" value="LIMKAIN B LKAP"/>
    <property type="match status" value="1"/>
</dbReference>
<protein>
    <recommendedName>
        <fullName evidence="1">NYN domain-containing protein</fullName>
    </recommendedName>
</protein>